<organism evidence="3 4">
    <name type="scientific">Bifidobacterium saguini DSM 23967</name>
    <dbReference type="NCBI Taxonomy" id="1437607"/>
    <lineage>
        <taxon>Bacteria</taxon>
        <taxon>Bacillati</taxon>
        <taxon>Actinomycetota</taxon>
        <taxon>Actinomycetes</taxon>
        <taxon>Bifidobacteriales</taxon>
        <taxon>Bifidobacteriaceae</taxon>
        <taxon>Bifidobacterium</taxon>
    </lineage>
</organism>
<dbReference type="RefSeq" id="WP_033891314.1">
    <property type="nucleotide sequence ID" value="NZ_JDUT01000015.1"/>
</dbReference>
<feature type="region of interest" description="Disordered" evidence="1">
    <location>
        <begin position="1"/>
        <end position="40"/>
    </location>
</feature>
<accession>A0A087D951</accession>
<name>A0A087D951_9BIFI</name>
<evidence type="ECO:0000256" key="2">
    <source>
        <dbReference type="SAM" id="Phobius"/>
    </source>
</evidence>
<evidence type="ECO:0000313" key="3">
    <source>
        <dbReference type="EMBL" id="KFI92051.1"/>
    </source>
</evidence>
<feature type="compositionally biased region" description="Basic residues" evidence="1">
    <location>
        <begin position="30"/>
        <end position="40"/>
    </location>
</feature>
<comment type="caution">
    <text evidence="3">The sequence shown here is derived from an EMBL/GenBank/DDBJ whole genome shotgun (WGS) entry which is preliminary data.</text>
</comment>
<feature type="compositionally biased region" description="Polar residues" evidence="1">
    <location>
        <begin position="1"/>
        <end position="10"/>
    </location>
</feature>
<reference evidence="3 4" key="1">
    <citation type="submission" date="2014-03" db="EMBL/GenBank/DDBJ databases">
        <title>Genomics of Bifidobacteria.</title>
        <authorList>
            <person name="Ventura M."/>
            <person name="Milani C."/>
            <person name="Lugli G.A."/>
        </authorList>
    </citation>
    <scope>NUCLEOTIDE SEQUENCE [LARGE SCALE GENOMIC DNA]</scope>
    <source>
        <strain evidence="3 4">DSM 23967</strain>
    </source>
</reference>
<keyword evidence="2" id="KW-0812">Transmembrane</keyword>
<dbReference type="AlphaFoldDB" id="A0A087D951"/>
<keyword evidence="2" id="KW-0472">Membrane</keyword>
<feature type="transmembrane region" description="Helical" evidence="2">
    <location>
        <begin position="50"/>
        <end position="71"/>
    </location>
</feature>
<keyword evidence="2" id="KW-1133">Transmembrane helix</keyword>
<dbReference type="OrthoDB" id="5189092at2"/>
<protein>
    <submittedName>
        <fullName evidence="3">Uncharacterized protein</fullName>
    </submittedName>
</protein>
<evidence type="ECO:0000256" key="1">
    <source>
        <dbReference type="SAM" id="MobiDB-lite"/>
    </source>
</evidence>
<sequence>MALQRNNSGVNGARSGRGTGAGRSAEPYAPKKRKRKISKKKQAIYRRRRIVAGIVLAVVLALIIFCIYSIGRGVGAINTLIHHDEVYAISRQATPTPKSTSKVKKCSANDLTLELSSKSQSVPVGGTLEFTASIVHDGSNSCLVDGSDSGRVLTITSGSETIYKSDLCAPDSRWLLMAKGDKDVQQLKWNTDYNATLTECTDEADWSKVKAGTYTAQIALKDEPKVKSDPVTFTVE</sequence>
<dbReference type="Proteomes" id="UP000029066">
    <property type="component" value="Unassembled WGS sequence"/>
</dbReference>
<dbReference type="STRING" id="1437607.BISA_2165"/>
<evidence type="ECO:0000313" key="4">
    <source>
        <dbReference type="Proteomes" id="UP000029066"/>
    </source>
</evidence>
<proteinExistence type="predicted"/>
<gene>
    <name evidence="3" type="ORF">BISA_2165</name>
</gene>
<dbReference type="EMBL" id="JGZN01000010">
    <property type="protein sequence ID" value="KFI92051.1"/>
    <property type="molecule type" value="Genomic_DNA"/>
</dbReference>